<evidence type="ECO:0000313" key="2">
    <source>
        <dbReference type="EMBL" id="KAF3485831.1"/>
    </source>
</evidence>
<evidence type="ECO:0000256" key="1">
    <source>
        <dbReference type="SAM" id="MobiDB-lite"/>
    </source>
</evidence>
<proteinExistence type="predicted"/>
<dbReference type="EMBL" id="QGKX02002183">
    <property type="protein sequence ID" value="KAF3485831.1"/>
    <property type="molecule type" value="Genomic_DNA"/>
</dbReference>
<accession>A0A8S9MR54</accession>
<name>A0A8S9MR54_BRACR</name>
<evidence type="ECO:0000313" key="3">
    <source>
        <dbReference type="Proteomes" id="UP000712600"/>
    </source>
</evidence>
<dbReference type="AlphaFoldDB" id="A0A8S9MR54"/>
<reference evidence="2" key="1">
    <citation type="submission" date="2019-12" db="EMBL/GenBank/DDBJ databases">
        <title>Genome sequencing and annotation of Brassica cretica.</title>
        <authorList>
            <person name="Studholme D.J."/>
            <person name="Sarris P."/>
        </authorList>
    </citation>
    <scope>NUCLEOTIDE SEQUENCE</scope>
    <source>
        <strain evidence="2">PFS-109/04</strain>
        <tissue evidence="2">Leaf</tissue>
    </source>
</reference>
<organism evidence="2 3">
    <name type="scientific">Brassica cretica</name>
    <name type="common">Mustard</name>
    <dbReference type="NCBI Taxonomy" id="69181"/>
    <lineage>
        <taxon>Eukaryota</taxon>
        <taxon>Viridiplantae</taxon>
        <taxon>Streptophyta</taxon>
        <taxon>Embryophyta</taxon>
        <taxon>Tracheophyta</taxon>
        <taxon>Spermatophyta</taxon>
        <taxon>Magnoliopsida</taxon>
        <taxon>eudicotyledons</taxon>
        <taxon>Gunneridae</taxon>
        <taxon>Pentapetalae</taxon>
        <taxon>rosids</taxon>
        <taxon>malvids</taxon>
        <taxon>Brassicales</taxon>
        <taxon>Brassicaceae</taxon>
        <taxon>Brassiceae</taxon>
        <taxon>Brassica</taxon>
    </lineage>
</organism>
<comment type="caution">
    <text evidence="2">The sequence shown here is derived from an EMBL/GenBank/DDBJ whole genome shotgun (WGS) entry which is preliminary data.</text>
</comment>
<dbReference type="Proteomes" id="UP000712600">
    <property type="component" value="Unassembled WGS sequence"/>
</dbReference>
<sequence length="85" mass="8652">MAHDASANDLTLEGALEEQCLYPFQLPKTFRCGQEAERPSGAGEELDPESNGVSAVSTTGFDCVETGGMDALPVSGFATAVAGAG</sequence>
<feature type="region of interest" description="Disordered" evidence="1">
    <location>
        <begin position="33"/>
        <end position="58"/>
    </location>
</feature>
<protein>
    <submittedName>
        <fullName evidence="2">Uncharacterized protein</fullName>
    </submittedName>
</protein>
<gene>
    <name evidence="2" type="ORF">F2Q69_00053868</name>
</gene>